<evidence type="ECO:0000313" key="2">
    <source>
        <dbReference type="Proteomes" id="UP000272942"/>
    </source>
</evidence>
<proteinExistence type="predicted"/>
<sequence>MLLCEQITLLVPALSCGFITIGAASRIKFPRPAAFEDCKVKTLLEEFEKFTDLVGIRTDRGKLTAFRALPKNRALTILKVARRIPEKIDSVAAKDTLVSNLDISADHQEAFRFFRTTQPRVDVDPYSMS</sequence>
<dbReference type="Proteomes" id="UP000272942">
    <property type="component" value="Unassembled WGS sequence"/>
</dbReference>
<evidence type="ECO:0000313" key="3">
    <source>
        <dbReference type="WBParaSite" id="ECPE_0001389101-mRNA-1"/>
    </source>
</evidence>
<dbReference type="OrthoDB" id="6247559at2759"/>
<reference evidence="1 2" key="2">
    <citation type="submission" date="2018-11" db="EMBL/GenBank/DDBJ databases">
        <authorList>
            <consortium name="Pathogen Informatics"/>
        </authorList>
    </citation>
    <scope>NUCLEOTIDE SEQUENCE [LARGE SCALE GENOMIC DNA]</scope>
    <source>
        <strain evidence="1 2">Egypt</strain>
    </source>
</reference>
<name>A0A183B3R6_9TREM</name>
<dbReference type="WBParaSite" id="ECPE_0001389101-mRNA-1">
    <property type="protein sequence ID" value="ECPE_0001389101-mRNA-1"/>
    <property type="gene ID" value="ECPE_0001389101"/>
</dbReference>
<reference evidence="3" key="1">
    <citation type="submission" date="2016-06" db="UniProtKB">
        <authorList>
            <consortium name="WormBaseParasite"/>
        </authorList>
    </citation>
    <scope>IDENTIFICATION</scope>
</reference>
<organism evidence="3">
    <name type="scientific">Echinostoma caproni</name>
    <dbReference type="NCBI Taxonomy" id="27848"/>
    <lineage>
        <taxon>Eukaryota</taxon>
        <taxon>Metazoa</taxon>
        <taxon>Spiralia</taxon>
        <taxon>Lophotrochozoa</taxon>
        <taxon>Platyhelminthes</taxon>
        <taxon>Trematoda</taxon>
        <taxon>Digenea</taxon>
        <taxon>Plagiorchiida</taxon>
        <taxon>Echinostomata</taxon>
        <taxon>Echinostomatoidea</taxon>
        <taxon>Echinostomatidae</taxon>
        <taxon>Echinostoma</taxon>
    </lineage>
</organism>
<protein>
    <submittedName>
        <fullName evidence="1 3">Uncharacterized protein</fullName>
    </submittedName>
</protein>
<dbReference type="EMBL" id="UZAN01056125">
    <property type="protein sequence ID" value="VDP91123.1"/>
    <property type="molecule type" value="Genomic_DNA"/>
</dbReference>
<dbReference type="AlphaFoldDB" id="A0A183B3R6"/>
<evidence type="ECO:0000313" key="1">
    <source>
        <dbReference type="EMBL" id="VDP91123.1"/>
    </source>
</evidence>
<keyword evidence="2" id="KW-1185">Reference proteome</keyword>
<gene>
    <name evidence="1" type="ORF">ECPE_LOCUS13851</name>
</gene>
<accession>A0A183B3R6</accession>